<reference evidence="2 3" key="1">
    <citation type="submission" date="2019-09" db="EMBL/GenBank/DDBJ databases">
        <authorList>
            <person name="Ou C."/>
        </authorList>
    </citation>
    <scope>NUCLEOTIDE SEQUENCE [LARGE SCALE GENOMIC DNA]</scope>
    <source>
        <strain evidence="2">S2</strain>
        <tissue evidence="2">Leaf</tissue>
    </source>
</reference>
<keyword evidence="1" id="KW-0812">Transmembrane</keyword>
<evidence type="ECO:0000313" key="3">
    <source>
        <dbReference type="Proteomes" id="UP000327157"/>
    </source>
</evidence>
<keyword evidence="3" id="KW-1185">Reference proteome</keyword>
<comment type="caution">
    <text evidence="2">The sequence shown here is derived from an EMBL/GenBank/DDBJ whole genome shotgun (WGS) entry which is preliminary data.</text>
</comment>
<evidence type="ECO:0000256" key="1">
    <source>
        <dbReference type="SAM" id="Phobius"/>
    </source>
</evidence>
<evidence type="ECO:0000313" key="2">
    <source>
        <dbReference type="EMBL" id="KAB2631073.1"/>
    </source>
</evidence>
<name>A0A5N5HW84_9ROSA</name>
<feature type="transmembrane region" description="Helical" evidence="1">
    <location>
        <begin position="166"/>
        <end position="188"/>
    </location>
</feature>
<dbReference type="EMBL" id="SMOL01000143">
    <property type="protein sequence ID" value="KAB2631073.1"/>
    <property type="molecule type" value="Genomic_DNA"/>
</dbReference>
<keyword evidence="1" id="KW-1133">Transmembrane helix</keyword>
<proteinExistence type="predicted"/>
<keyword evidence="1" id="KW-0472">Membrane</keyword>
<gene>
    <name evidence="2" type="ORF">D8674_008592</name>
</gene>
<accession>A0A5N5HW84</accession>
<sequence length="189" mass="21998">MGKIFGQLFDACLIKWNTFYLDHFGRKWFALEFIDEDNLKYVLNNRPCYDEPIVYPEDVVVNEDIKACLQDDVMLCFPKATNVGGPDEEGWTTVIPKWRMRGEKRISGESSNEGRSYKEVASSPKTRWTPKADLVHDWRRAGKVKERDRQVNANCLDYRDIASDDFLFYVKLSTSGFYLTTLFSIILLI</sequence>
<organism evidence="2 3">
    <name type="scientific">Pyrus ussuriensis x Pyrus communis</name>
    <dbReference type="NCBI Taxonomy" id="2448454"/>
    <lineage>
        <taxon>Eukaryota</taxon>
        <taxon>Viridiplantae</taxon>
        <taxon>Streptophyta</taxon>
        <taxon>Embryophyta</taxon>
        <taxon>Tracheophyta</taxon>
        <taxon>Spermatophyta</taxon>
        <taxon>Magnoliopsida</taxon>
        <taxon>eudicotyledons</taxon>
        <taxon>Gunneridae</taxon>
        <taxon>Pentapetalae</taxon>
        <taxon>rosids</taxon>
        <taxon>fabids</taxon>
        <taxon>Rosales</taxon>
        <taxon>Rosaceae</taxon>
        <taxon>Amygdaloideae</taxon>
        <taxon>Maleae</taxon>
        <taxon>Pyrus</taxon>
    </lineage>
</organism>
<dbReference type="AlphaFoldDB" id="A0A5N5HW84"/>
<protein>
    <submittedName>
        <fullName evidence="2">Uncharacterized protein</fullName>
    </submittedName>
</protein>
<reference evidence="3" key="2">
    <citation type="submission" date="2019-10" db="EMBL/GenBank/DDBJ databases">
        <title>A de novo genome assembly of a pear dwarfing rootstock.</title>
        <authorList>
            <person name="Wang F."/>
            <person name="Wang J."/>
            <person name="Li S."/>
            <person name="Zhang Y."/>
            <person name="Fang M."/>
            <person name="Ma L."/>
            <person name="Zhao Y."/>
            <person name="Jiang S."/>
        </authorList>
    </citation>
    <scope>NUCLEOTIDE SEQUENCE [LARGE SCALE GENOMIC DNA]</scope>
</reference>
<dbReference type="Proteomes" id="UP000327157">
    <property type="component" value="Chromosome 12"/>
</dbReference>
<reference evidence="2 3" key="3">
    <citation type="submission" date="2019-11" db="EMBL/GenBank/DDBJ databases">
        <title>A de novo genome assembly of a pear dwarfing rootstock.</title>
        <authorList>
            <person name="Wang F."/>
            <person name="Wang J."/>
            <person name="Li S."/>
            <person name="Zhang Y."/>
            <person name="Fang M."/>
            <person name="Ma L."/>
            <person name="Zhao Y."/>
            <person name="Jiang S."/>
        </authorList>
    </citation>
    <scope>NUCLEOTIDE SEQUENCE [LARGE SCALE GENOMIC DNA]</scope>
    <source>
        <strain evidence="2">S2</strain>
        <tissue evidence="2">Leaf</tissue>
    </source>
</reference>